<dbReference type="STRING" id="243159.AFE_1045"/>
<evidence type="ECO:0000313" key="2">
    <source>
        <dbReference type="Proteomes" id="UP000001362"/>
    </source>
</evidence>
<dbReference type="HOGENOM" id="CLU_1944040_0_0_6"/>
<evidence type="ECO:0000313" key="1">
    <source>
        <dbReference type="EMBL" id="ACK79192.1"/>
    </source>
</evidence>
<protein>
    <submittedName>
        <fullName evidence="1">Uncharacterized protein</fullName>
    </submittedName>
</protein>
<dbReference type="PaxDb" id="243159-AFE_1045"/>
<keyword evidence="2" id="KW-1185">Reference proteome</keyword>
<sequence>MIKIFRFSSFLAVVVIITKTGLFVANEFDGKADRVAVHKITRLIDEALRRRGEIEEAADGIVAMAEAISVSVVRAIVWVARGSGTVARNARKVWRGLLDRASTICASGVARSFPNYHKATEAMSLHGLI</sequence>
<dbReference type="RefSeq" id="WP_012606755.1">
    <property type="nucleotide sequence ID" value="NC_011761.1"/>
</dbReference>
<accession>B7J7Z3</accession>
<dbReference type="EMBL" id="CP001219">
    <property type="protein sequence ID" value="ACK79192.1"/>
    <property type="molecule type" value="Genomic_DNA"/>
</dbReference>
<organism evidence="1 2">
    <name type="scientific">Acidithiobacillus ferrooxidans (strain ATCC 23270 / DSM 14882 / CIP 104768 / NCIMB 8455)</name>
    <name type="common">Ferrobacillus ferrooxidans (strain ATCC 23270)</name>
    <dbReference type="NCBI Taxonomy" id="243159"/>
    <lineage>
        <taxon>Bacteria</taxon>
        <taxon>Pseudomonadati</taxon>
        <taxon>Pseudomonadota</taxon>
        <taxon>Acidithiobacillia</taxon>
        <taxon>Acidithiobacillales</taxon>
        <taxon>Acidithiobacillaceae</taxon>
        <taxon>Acidithiobacillus</taxon>
    </lineage>
</organism>
<dbReference type="AlphaFoldDB" id="B7J7Z3"/>
<dbReference type="KEGG" id="afr:AFE_1045"/>
<gene>
    <name evidence="1" type="ordered locus">AFE_1045</name>
</gene>
<dbReference type="eggNOG" id="ENOG5030NGB">
    <property type="taxonomic scope" value="Bacteria"/>
</dbReference>
<reference evidence="1 2" key="1">
    <citation type="journal article" date="2008" name="BMC Genomics">
        <title>Acidithiobacillus ferrooxidans metabolism: from genome sequence to industrial applications.</title>
        <authorList>
            <person name="Valdes J."/>
            <person name="Pedroso I."/>
            <person name="Quatrini R."/>
            <person name="Dodson R.J."/>
            <person name="Tettelin H."/>
            <person name="Blake R.II."/>
            <person name="Eisen J.A."/>
            <person name="Holmes D.S."/>
        </authorList>
    </citation>
    <scope>NUCLEOTIDE SEQUENCE [LARGE SCALE GENOMIC DNA]</scope>
    <source>
        <strain evidence="2">ATCC 23270 / DSM 14882 / CIP 104768 / NCIMB 8455</strain>
    </source>
</reference>
<dbReference type="Proteomes" id="UP000001362">
    <property type="component" value="Chromosome"/>
</dbReference>
<dbReference type="GeneID" id="65280346"/>
<name>B7J7Z3_ACIF2</name>
<proteinExistence type="predicted"/>